<dbReference type="Pfam" id="PF09912">
    <property type="entry name" value="DUF2141"/>
    <property type="match status" value="1"/>
</dbReference>
<keyword evidence="1" id="KW-0732">Signal</keyword>
<accession>A0ABX7T2E0</accession>
<dbReference type="RefSeq" id="WP_207987555.1">
    <property type="nucleotide sequence ID" value="NZ_CP071794.1"/>
</dbReference>
<evidence type="ECO:0000256" key="1">
    <source>
        <dbReference type="SAM" id="SignalP"/>
    </source>
</evidence>
<organism evidence="2 3">
    <name type="scientific">Parasphingorhabdus cellanae</name>
    <dbReference type="NCBI Taxonomy" id="2806553"/>
    <lineage>
        <taxon>Bacteria</taxon>
        <taxon>Pseudomonadati</taxon>
        <taxon>Pseudomonadota</taxon>
        <taxon>Alphaproteobacteria</taxon>
        <taxon>Sphingomonadales</taxon>
        <taxon>Sphingomonadaceae</taxon>
        <taxon>Parasphingorhabdus</taxon>
    </lineage>
</organism>
<dbReference type="EMBL" id="CP071794">
    <property type="protein sequence ID" value="QTD55731.1"/>
    <property type="molecule type" value="Genomic_DNA"/>
</dbReference>
<sequence length="160" mass="17042">MLKFAASFALSTALLAMPVSAATAGQKISNDLNKCRSGDGPAVLVKLSGVKASSGKIRVQSYRGTKAEWLKKGAWINRIEAPAKRDNMTFCVPIPTSGTYGIAVRHDVNGNGKTDISSDGGGMSNNPSINIFNLGKPSYKKTKFSVGNEVKSINIKMKYL</sequence>
<gene>
    <name evidence="2" type="ORF">J4G78_16295</name>
</gene>
<evidence type="ECO:0000313" key="2">
    <source>
        <dbReference type="EMBL" id="QTD55731.1"/>
    </source>
</evidence>
<feature type="chain" id="PRO_5046327071" evidence="1">
    <location>
        <begin position="22"/>
        <end position="160"/>
    </location>
</feature>
<proteinExistence type="predicted"/>
<name>A0ABX7T2E0_9SPHN</name>
<keyword evidence="3" id="KW-1185">Reference proteome</keyword>
<dbReference type="Proteomes" id="UP000663923">
    <property type="component" value="Chromosome"/>
</dbReference>
<feature type="signal peptide" evidence="1">
    <location>
        <begin position="1"/>
        <end position="21"/>
    </location>
</feature>
<evidence type="ECO:0000313" key="3">
    <source>
        <dbReference type="Proteomes" id="UP000663923"/>
    </source>
</evidence>
<dbReference type="InterPro" id="IPR018673">
    <property type="entry name" value="DUF2141"/>
</dbReference>
<reference evidence="2 3" key="1">
    <citation type="submission" date="2021-03" db="EMBL/GenBank/DDBJ databases">
        <title>Complete genome of Parasphingorhabdus_sp.JHSY0214.</title>
        <authorList>
            <person name="Yoo J.H."/>
            <person name="Bae J.W."/>
        </authorList>
    </citation>
    <scope>NUCLEOTIDE SEQUENCE [LARGE SCALE GENOMIC DNA]</scope>
    <source>
        <strain evidence="2 3">JHSY0214</strain>
    </source>
</reference>
<protein>
    <submittedName>
        <fullName evidence="2">DUF2141 domain-containing protein</fullName>
    </submittedName>
</protein>